<protein>
    <submittedName>
        <fullName evidence="2">Uncharacterized protein</fullName>
    </submittedName>
</protein>
<reference evidence="2" key="2">
    <citation type="submission" date="2020-09" db="EMBL/GenBank/DDBJ databases">
        <authorList>
            <person name="Sun Q."/>
            <person name="Kim S."/>
        </authorList>
    </citation>
    <scope>NUCLEOTIDE SEQUENCE</scope>
    <source>
        <strain evidence="2">KCTC 42097</strain>
    </source>
</reference>
<proteinExistence type="predicted"/>
<dbReference type="EMBL" id="BMZO01000001">
    <property type="protein sequence ID" value="GHC61594.1"/>
    <property type="molecule type" value="Genomic_DNA"/>
</dbReference>
<accession>A0A8J3DLG9</accession>
<sequence>MPWVRFTANFDWSPRYGVTIAYKTGETYNVTRACAARALDVGRAERTTKPQETPCPVQEASESA</sequence>
<comment type="caution">
    <text evidence="2">The sequence shown here is derived from an EMBL/GenBank/DDBJ whole genome shotgun (WGS) entry which is preliminary data.</text>
</comment>
<evidence type="ECO:0000313" key="3">
    <source>
        <dbReference type="Proteomes" id="UP000641137"/>
    </source>
</evidence>
<feature type="region of interest" description="Disordered" evidence="1">
    <location>
        <begin position="42"/>
        <end position="64"/>
    </location>
</feature>
<reference evidence="2" key="1">
    <citation type="journal article" date="2014" name="Int. J. Syst. Evol. Microbiol.">
        <title>Complete genome sequence of Corynebacterium casei LMG S-19264T (=DSM 44701T), isolated from a smear-ripened cheese.</title>
        <authorList>
            <consortium name="US DOE Joint Genome Institute (JGI-PGF)"/>
            <person name="Walter F."/>
            <person name="Albersmeier A."/>
            <person name="Kalinowski J."/>
            <person name="Ruckert C."/>
        </authorList>
    </citation>
    <scope>NUCLEOTIDE SEQUENCE</scope>
    <source>
        <strain evidence="2">KCTC 42097</strain>
    </source>
</reference>
<gene>
    <name evidence="2" type="ORF">GCM10010136_02240</name>
</gene>
<dbReference type="Proteomes" id="UP000641137">
    <property type="component" value="Unassembled WGS sequence"/>
</dbReference>
<name>A0A8J3DLG9_9HYPH</name>
<evidence type="ECO:0000313" key="2">
    <source>
        <dbReference type="EMBL" id="GHC61594.1"/>
    </source>
</evidence>
<evidence type="ECO:0000256" key="1">
    <source>
        <dbReference type="SAM" id="MobiDB-lite"/>
    </source>
</evidence>
<organism evidence="2 3">
    <name type="scientific">Limoniibacter endophyticus</name>
    <dbReference type="NCBI Taxonomy" id="1565040"/>
    <lineage>
        <taxon>Bacteria</taxon>
        <taxon>Pseudomonadati</taxon>
        <taxon>Pseudomonadota</taxon>
        <taxon>Alphaproteobacteria</taxon>
        <taxon>Hyphomicrobiales</taxon>
        <taxon>Bartonellaceae</taxon>
        <taxon>Limoniibacter</taxon>
    </lineage>
</organism>
<keyword evidence="3" id="KW-1185">Reference proteome</keyword>
<dbReference type="AlphaFoldDB" id="A0A8J3DLG9"/>